<dbReference type="PANTHER" id="PTHR30137:SF6">
    <property type="entry name" value="LUCIFERASE-LIKE MONOOXYGENASE"/>
    <property type="match status" value="1"/>
</dbReference>
<dbReference type="OrthoDB" id="9780518at2"/>
<keyword evidence="5" id="KW-1185">Reference proteome</keyword>
<evidence type="ECO:0000313" key="5">
    <source>
        <dbReference type="Proteomes" id="UP000293331"/>
    </source>
</evidence>
<dbReference type="InterPro" id="IPR036661">
    <property type="entry name" value="Luciferase-like_sf"/>
</dbReference>
<dbReference type="PANTHER" id="PTHR30137">
    <property type="entry name" value="LUCIFERASE-LIKE MONOOXYGENASE"/>
    <property type="match status" value="1"/>
</dbReference>
<dbReference type="GO" id="GO:0005829">
    <property type="term" value="C:cytosol"/>
    <property type="evidence" value="ECO:0007669"/>
    <property type="project" value="TreeGrafter"/>
</dbReference>
<dbReference type="RefSeq" id="WP_129874608.1">
    <property type="nucleotide sequence ID" value="NZ_SEWG01000001.1"/>
</dbReference>
<comment type="similarity">
    <text evidence="1">To bacterial alkanal monooxygenase alpha and beta chains.</text>
</comment>
<dbReference type="Pfam" id="PF00296">
    <property type="entry name" value="Bac_luciferase"/>
    <property type="match status" value="1"/>
</dbReference>
<evidence type="ECO:0000313" key="4">
    <source>
        <dbReference type="EMBL" id="RYU91878.1"/>
    </source>
</evidence>
<organism evidence="4 5">
    <name type="scientific">Mucilaginibacter terrigena</name>
    <dbReference type="NCBI Taxonomy" id="2492395"/>
    <lineage>
        <taxon>Bacteria</taxon>
        <taxon>Pseudomonadati</taxon>
        <taxon>Bacteroidota</taxon>
        <taxon>Sphingobacteriia</taxon>
        <taxon>Sphingobacteriales</taxon>
        <taxon>Sphingobacteriaceae</taxon>
        <taxon>Mucilaginibacter</taxon>
    </lineage>
</organism>
<sequence>MSANKLSDIKYSVLDLATVVAGSTPADSFKKSMDVAQLAEKVGYTRYWFAEHHNMMNVASSATAVLIGYIAGGTSKIRVGSGGIMLPNHAPLIVAEQFGTLASLYPGRIDLGLGRAPGTDQTTALAIRGENFNAAHNFPRDIVKLQTYFSADNATSKVRAIPGEGLDIPIWVLGSSTDSAKVAAAMGLPYAFASHFAPTYFKEAIQIYRDNFKPSEYLQKPYVMACVNVVAADTDGEAEYLSTSVKQFFMGVVTGKRQLLPPPVKSMDSIWNVFEEEAVMQMLAYSFIGGPERIRAELGAFAQETGINEVMATSHIFDHQSRMYSYKVFADVIRNTNFAPLNIDL</sequence>
<dbReference type="NCBIfam" id="TIGR03558">
    <property type="entry name" value="oxido_grp_1"/>
    <property type="match status" value="1"/>
</dbReference>
<dbReference type="GO" id="GO:0016705">
    <property type="term" value="F:oxidoreductase activity, acting on paired donors, with incorporation or reduction of molecular oxygen"/>
    <property type="evidence" value="ECO:0007669"/>
    <property type="project" value="InterPro"/>
</dbReference>
<dbReference type="CDD" id="cd00347">
    <property type="entry name" value="Flavin_utilizing_monoxygenases"/>
    <property type="match status" value="1"/>
</dbReference>
<protein>
    <recommendedName>
        <fullName evidence="2">Luciferase-like monooxygenase</fullName>
    </recommendedName>
</protein>
<feature type="domain" description="Luciferase-like" evidence="3">
    <location>
        <begin position="14"/>
        <end position="308"/>
    </location>
</feature>
<dbReference type="Gene3D" id="3.20.20.30">
    <property type="entry name" value="Luciferase-like domain"/>
    <property type="match status" value="1"/>
</dbReference>
<comment type="caution">
    <text evidence="4">The sequence shown here is derived from an EMBL/GenBank/DDBJ whole genome shotgun (WGS) entry which is preliminary data.</text>
</comment>
<evidence type="ECO:0000256" key="1">
    <source>
        <dbReference type="ARBA" id="ARBA00007789"/>
    </source>
</evidence>
<proteinExistence type="predicted"/>
<evidence type="ECO:0000259" key="3">
    <source>
        <dbReference type="Pfam" id="PF00296"/>
    </source>
</evidence>
<dbReference type="FunFam" id="3.20.20.30:FF:000002">
    <property type="entry name" value="LLM class flavin-dependent oxidoreductase"/>
    <property type="match status" value="1"/>
</dbReference>
<reference evidence="4 5" key="1">
    <citation type="submission" date="2019-02" db="EMBL/GenBank/DDBJ databases">
        <title>Bacterial novel species Mucilaginibacter sp. 17JY9-4 isolated from soil.</title>
        <authorList>
            <person name="Jung H.-Y."/>
        </authorList>
    </citation>
    <scope>NUCLEOTIDE SEQUENCE [LARGE SCALE GENOMIC DNA]</scope>
    <source>
        <strain evidence="4 5">17JY9-4</strain>
    </source>
</reference>
<dbReference type="SUPFAM" id="SSF51679">
    <property type="entry name" value="Bacterial luciferase-like"/>
    <property type="match status" value="1"/>
</dbReference>
<dbReference type="InterPro" id="IPR019949">
    <property type="entry name" value="CmoO-like"/>
</dbReference>
<dbReference type="Proteomes" id="UP000293331">
    <property type="component" value="Unassembled WGS sequence"/>
</dbReference>
<name>A0A4Q5LQU6_9SPHI</name>
<evidence type="ECO:0000256" key="2">
    <source>
        <dbReference type="ARBA" id="ARBA00074555"/>
    </source>
</evidence>
<dbReference type="AlphaFoldDB" id="A0A4Q5LQU6"/>
<gene>
    <name evidence="4" type="ORF">EWM62_00085</name>
</gene>
<dbReference type="InterPro" id="IPR011251">
    <property type="entry name" value="Luciferase-like_dom"/>
</dbReference>
<dbReference type="InterPro" id="IPR050766">
    <property type="entry name" value="Bact_Lucif_Oxidored"/>
</dbReference>
<accession>A0A4Q5LQU6</accession>
<dbReference type="EMBL" id="SEWG01000001">
    <property type="protein sequence ID" value="RYU91878.1"/>
    <property type="molecule type" value="Genomic_DNA"/>
</dbReference>